<proteinExistence type="predicted"/>
<dbReference type="EMBL" id="BK015415">
    <property type="protein sequence ID" value="DAE05725.1"/>
    <property type="molecule type" value="Genomic_DNA"/>
</dbReference>
<sequence>MIMEEIEEKKFIIEAKGEVPFAQRTGDGYELFNNERTMKFCARRQQIWNNETGEQKSCFAVFCFVKEDDGWVQGDNYHQTETITSFVKDLNISPYFTNAVKEYREQMDITEEWKVEKWEQEKY</sequence>
<accession>A0A8S5PGI6</accession>
<evidence type="ECO:0000313" key="1">
    <source>
        <dbReference type="EMBL" id="DAE05725.1"/>
    </source>
</evidence>
<organism evidence="1">
    <name type="scientific">Siphoviridae sp. ctM5A27</name>
    <dbReference type="NCBI Taxonomy" id="2825459"/>
    <lineage>
        <taxon>Viruses</taxon>
        <taxon>Duplodnaviria</taxon>
        <taxon>Heunggongvirae</taxon>
        <taxon>Uroviricota</taxon>
        <taxon>Caudoviricetes</taxon>
    </lineage>
</organism>
<protein>
    <submittedName>
        <fullName evidence="1">Uncharacterized protein</fullName>
    </submittedName>
</protein>
<name>A0A8S5PGI6_9CAUD</name>
<reference evidence="1" key="1">
    <citation type="journal article" date="2021" name="Proc. Natl. Acad. Sci. U.S.A.">
        <title>A Catalog of Tens of Thousands of Viruses from Human Metagenomes Reveals Hidden Associations with Chronic Diseases.</title>
        <authorList>
            <person name="Tisza M.J."/>
            <person name="Buck C.B."/>
        </authorList>
    </citation>
    <scope>NUCLEOTIDE SEQUENCE</scope>
    <source>
        <strain evidence="1">CtM5A27</strain>
    </source>
</reference>